<dbReference type="GO" id="GO:0005886">
    <property type="term" value="C:plasma membrane"/>
    <property type="evidence" value="ECO:0007669"/>
    <property type="project" value="UniProtKB-SubCell"/>
</dbReference>
<evidence type="ECO:0000256" key="1">
    <source>
        <dbReference type="ARBA" id="ARBA00004651"/>
    </source>
</evidence>
<feature type="transmembrane region" description="Helical" evidence="11">
    <location>
        <begin position="405"/>
        <end position="427"/>
    </location>
</feature>
<dbReference type="Proteomes" id="UP000019678">
    <property type="component" value="Unassembled WGS sequence"/>
</dbReference>
<dbReference type="EMBL" id="ASRX01000013">
    <property type="protein sequence ID" value="EYF06949.1"/>
    <property type="molecule type" value="Genomic_DNA"/>
</dbReference>
<evidence type="ECO:0000256" key="2">
    <source>
        <dbReference type="ARBA" id="ARBA00022448"/>
    </source>
</evidence>
<evidence type="ECO:0000256" key="4">
    <source>
        <dbReference type="ARBA" id="ARBA00022475"/>
    </source>
</evidence>
<keyword evidence="3" id="KW-0050">Antiport</keyword>
<feature type="transmembrane region" description="Helical" evidence="11">
    <location>
        <begin position="67"/>
        <end position="91"/>
    </location>
</feature>
<evidence type="ECO:0000256" key="8">
    <source>
        <dbReference type="ARBA" id="ARBA00023136"/>
    </source>
</evidence>
<dbReference type="PANTHER" id="PTHR43298">
    <property type="entry name" value="MULTIDRUG RESISTANCE PROTEIN NORM-RELATED"/>
    <property type="match status" value="1"/>
</dbReference>
<dbReference type="InterPro" id="IPR048279">
    <property type="entry name" value="MdtK-like"/>
</dbReference>
<comment type="caution">
    <text evidence="12">The sequence shown here is derived from an EMBL/GenBank/DDBJ whole genome shotgun (WGS) entry which is preliminary data.</text>
</comment>
<sequence>MTLIDTAIVGRMSVKELAAASMGRAILFASGGLSVGVASAIEPLAAQALGAGEVGRARSALGVTLQACLLMSAVSVLLGFLVTLVLVPMGIDADLVPGVRRFMLGHVPATFCYALFSAGRTFLQVYGRTRPAIVAVLIANVVNFLACSVLVRGDEALAVVGLPALGLPQLGALGAGLSASIGGVVLVAVILRAAASHGDTQRDTQRDAQEAAHPDASAGPGARVTLAQVLRLGTPAGMQILIEGGVFSAVALVAGKMGIHAVSAHQVAIGLASFSFMSVLGVSSATAVAVGYAVGAGRPARRPGLLGITTGGALMTISALIFTLFPRALVGLFTEDPEVIAVGVSLMRMAAIFQIFDGVQAVATGALRGAGDTRVPFVATVMGHWLVGFPLALLCGFVLKLGAVGLWMGLTAGLMAVSVLLTGRFIVLTRGVVARV</sequence>
<evidence type="ECO:0000256" key="10">
    <source>
        <dbReference type="SAM" id="MobiDB-lite"/>
    </source>
</evidence>
<feature type="transmembrane region" description="Helical" evidence="11">
    <location>
        <begin position="132"/>
        <end position="151"/>
    </location>
</feature>
<feature type="transmembrane region" description="Helical" evidence="11">
    <location>
        <begin position="377"/>
        <end position="399"/>
    </location>
</feature>
<feature type="compositionally biased region" description="Basic and acidic residues" evidence="10">
    <location>
        <begin position="200"/>
        <end position="213"/>
    </location>
</feature>
<dbReference type="GO" id="GO:0015297">
    <property type="term" value="F:antiporter activity"/>
    <property type="evidence" value="ECO:0007669"/>
    <property type="project" value="UniProtKB-KW"/>
</dbReference>
<protein>
    <recommendedName>
        <fullName evidence="9">Multidrug-efflux transporter</fullName>
    </recommendedName>
</protein>
<dbReference type="PANTHER" id="PTHR43298:SF2">
    <property type="entry name" value="FMN_FAD EXPORTER YEEO-RELATED"/>
    <property type="match status" value="1"/>
</dbReference>
<feature type="transmembrane region" description="Helical" evidence="11">
    <location>
        <begin position="305"/>
        <end position="325"/>
    </location>
</feature>
<feature type="transmembrane region" description="Helical" evidence="11">
    <location>
        <begin position="103"/>
        <end position="123"/>
    </location>
</feature>
<comment type="subcellular location">
    <subcellularLocation>
        <location evidence="1">Cell membrane</location>
        <topology evidence="1">Multi-pass membrane protein</topology>
    </subcellularLocation>
</comment>
<organism evidence="12 13">
    <name type="scientific">Chondromyces apiculatus DSM 436</name>
    <dbReference type="NCBI Taxonomy" id="1192034"/>
    <lineage>
        <taxon>Bacteria</taxon>
        <taxon>Pseudomonadati</taxon>
        <taxon>Myxococcota</taxon>
        <taxon>Polyangia</taxon>
        <taxon>Polyangiales</taxon>
        <taxon>Polyangiaceae</taxon>
        <taxon>Chondromyces</taxon>
    </lineage>
</organism>
<feature type="transmembrane region" description="Helical" evidence="11">
    <location>
        <begin position="171"/>
        <end position="195"/>
    </location>
</feature>
<name>A0A017TCH1_9BACT</name>
<evidence type="ECO:0000256" key="5">
    <source>
        <dbReference type="ARBA" id="ARBA00022692"/>
    </source>
</evidence>
<dbReference type="InterPro" id="IPR050222">
    <property type="entry name" value="MATE_MdtK"/>
</dbReference>
<dbReference type="GO" id="GO:0006811">
    <property type="term" value="P:monoatomic ion transport"/>
    <property type="evidence" value="ECO:0007669"/>
    <property type="project" value="UniProtKB-KW"/>
</dbReference>
<keyword evidence="8 11" id="KW-0472">Membrane</keyword>
<evidence type="ECO:0000256" key="11">
    <source>
        <dbReference type="SAM" id="Phobius"/>
    </source>
</evidence>
<dbReference type="CDD" id="cd13131">
    <property type="entry name" value="MATE_NorM_like"/>
    <property type="match status" value="1"/>
</dbReference>
<feature type="transmembrane region" description="Helical" evidence="11">
    <location>
        <begin position="240"/>
        <end position="262"/>
    </location>
</feature>
<feature type="region of interest" description="Disordered" evidence="10">
    <location>
        <begin position="200"/>
        <end position="219"/>
    </location>
</feature>
<accession>A0A017TCH1</accession>
<dbReference type="InterPro" id="IPR002528">
    <property type="entry name" value="MATE_fam"/>
</dbReference>
<keyword evidence="13" id="KW-1185">Reference proteome</keyword>
<dbReference type="eggNOG" id="COG0534">
    <property type="taxonomic scope" value="Bacteria"/>
</dbReference>
<evidence type="ECO:0000256" key="9">
    <source>
        <dbReference type="ARBA" id="ARBA00031636"/>
    </source>
</evidence>
<proteinExistence type="predicted"/>
<keyword evidence="4" id="KW-1003">Cell membrane</keyword>
<dbReference type="Pfam" id="PF01554">
    <property type="entry name" value="MatE"/>
    <property type="match status" value="2"/>
</dbReference>
<evidence type="ECO:0000313" key="12">
    <source>
        <dbReference type="EMBL" id="EYF06949.1"/>
    </source>
</evidence>
<dbReference type="GO" id="GO:0042910">
    <property type="term" value="F:xenobiotic transmembrane transporter activity"/>
    <property type="evidence" value="ECO:0007669"/>
    <property type="project" value="InterPro"/>
</dbReference>
<keyword evidence="2" id="KW-0813">Transport</keyword>
<keyword evidence="7" id="KW-0406">Ion transport</keyword>
<dbReference type="PIRSF" id="PIRSF006603">
    <property type="entry name" value="DinF"/>
    <property type="match status" value="1"/>
</dbReference>
<dbReference type="AlphaFoldDB" id="A0A017TCH1"/>
<keyword evidence="5 11" id="KW-0812">Transmembrane</keyword>
<dbReference type="OrthoDB" id="9780160at2"/>
<evidence type="ECO:0000313" key="13">
    <source>
        <dbReference type="Proteomes" id="UP000019678"/>
    </source>
</evidence>
<gene>
    <name evidence="12" type="ORF">CAP_1208</name>
</gene>
<keyword evidence="6 11" id="KW-1133">Transmembrane helix</keyword>
<evidence type="ECO:0000256" key="3">
    <source>
        <dbReference type="ARBA" id="ARBA00022449"/>
    </source>
</evidence>
<feature type="transmembrane region" description="Helical" evidence="11">
    <location>
        <begin position="268"/>
        <end position="293"/>
    </location>
</feature>
<dbReference type="STRING" id="1192034.CAP_1208"/>
<reference evidence="12 13" key="1">
    <citation type="submission" date="2013-05" db="EMBL/GenBank/DDBJ databases">
        <title>Genome assembly of Chondromyces apiculatus DSM 436.</title>
        <authorList>
            <person name="Sharma G."/>
            <person name="Khatri I."/>
            <person name="Kaur C."/>
            <person name="Mayilraj S."/>
            <person name="Subramanian S."/>
        </authorList>
    </citation>
    <scope>NUCLEOTIDE SEQUENCE [LARGE SCALE GENOMIC DNA]</scope>
    <source>
        <strain evidence="12 13">DSM 436</strain>
    </source>
</reference>
<dbReference type="NCBIfam" id="TIGR00797">
    <property type="entry name" value="matE"/>
    <property type="match status" value="1"/>
</dbReference>
<evidence type="ECO:0000256" key="6">
    <source>
        <dbReference type="ARBA" id="ARBA00022989"/>
    </source>
</evidence>
<evidence type="ECO:0000256" key="7">
    <source>
        <dbReference type="ARBA" id="ARBA00023065"/>
    </source>
</evidence>